<protein>
    <recommendedName>
        <fullName evidence="1">UPF0306 protein EC835_105165</fullName>
    </recommendedName>
</protein>
<dbReference type="RefSeq" id="WP_036949097.1">
    <property type="nucleotide sequence ID" value="NZ_CABKTH010000019.1"/>
</dbReference>
<dbReference type="HAMAP" id="MF_00764">
    <property type="entry name" value="UPF0306"/>
    <property type="match status" value="1"/>
</dbReference>
<dbReference type="EMBL" id="SMAS01000005">
    <property type="protein sequence ID" value="TCT34446.1"/>
    <property type="molecule type" value="Genomic_DNA"/>
</dbReference>
<gene>
    <name evidence="2" type="ORF">EC835_105165</name>
</gene>
<proteinExistence type="inferred from homology"/>
<dbReference type="InterPro" id="IPR012349">
    <property type="entry name" value="Split_barrel_FMN-bd"/>
</dbReference>
<comment type="caution">
    <text evidence="2">The sequence shown here is derived from an EMBL/GenBank/DDBJ whole genome shotgun (WGS) entry which is preliminary data.</text>
</comment>
<organism evidence="2 3">
    <name type="scientific">Providencia alcalifaciens</name>
    <dbReference type="NCBI Taxonomy" id="126385"/>
    <lineage>
        <taxon>Bacteria</taxon>
        <taxon>Pseudomonadati</taxon>
        <taxon>Pseudomonadota</taxon>
        <taxon>Gammaproteobacteria</taxon>
        <taxon>Enterobacterales</taxon>
        <taxon>Morganellaceae</taxon>
        <taxon>Providencia</taxon>
    </lineage>
</organism>
<evidence type="ECO:0000313" key="2">
    <source>
        <dbReference type="EMBL" id="TCT34446.1"/>
    </source>
</evidence>
<dbReference type="Proteomes" id="UP000295055">
    <property type="component" value="Unassembled WGS sequence"/>
</dbReference>
<dbReference type="InterPro" id="IPR011194">
    <property type="entry name" value="UPF0306"/>
</dbReference>
<accession>A0A4R3NQJ4</accession>
<dbReference type="NCBIfam" id="NF002900">
    <property type="entry name" value="PRK03467.1"/>
    <property type="match status" value="1"/>
</dbReference>
<reference evidence="2 3" key="1">
    <citation type="submission" date="2019-03" db="EMBL/GenBank/DDBJ databases">
        <title>Genomic analyses of the natural microbiome of Caenorhabditis elegans.</title>
        <authorList>
            <person name="Samuel B."/>
        </authorList>
    </citation>
    <scope>NUCLEOTIDE SEQUENCE [LARGE SCALE GENOMIC DNA]</scope>
    <source>
        <strain evidence="2 3">JUb102</strain>
    </source>
</reference>
<dbReference type="Gene3D" id="2.30.110.10">
    <property type="entry name" value="Electron Transport, Fmn-binding Protein, Chain A"/>
    <property type="match status" value="1"/>
</dbReference>
<dbReference type="OrthoDB" id="8447155at2"/>
<name>A0A4R3NQJ4_9GAMM</name>
<dbReference type="SUPFAM" id="SSF50475">
    <property type="entry name" value="FMN-binding split barrel"/>
    <property type="match status" value="1"/>
</dbReference>
<comment type="similarity">
    <text evidence="1">Belongs to the UPF0306 family.</text>
</comment>
<dbReference type="AlphaFoldDB" id="A0A4R3NQJ4"/>
<dbReference type="PIRSF" id="PIRSF009554">
    <property type="entry name" value="UCP009554"/>
    <property type="match status" value="1"/>
</dbReference>
<evidence type="ECO:0000313" key="3">
    <source>
        <dbReference type="Proteomes" id="UP000295055"/>
    </source>
</evidence>
<evidence type="ECO:0000256" key="1">
    <source>
        <dbReference type="HAMAP-Rule" id="MF_00764"/>
    </source>
</evidence>
<sequence length="145" mass="16805">MTPENTLQHIQRYIARQHVFSLFTSHQDDIWAASCYYAFDRQNMRLIFMTSPDSQHGQLMQENPRVAGTISAQTKQVGKIQGIQFVGEIRQFDGEEADVQKAFYCQRFPVALEAKLPIWQLQLQTVKMVDNTLGFGTKLHWLREA</sequence>